<sequence length="89" mass="10322">MFYFILLLNFITFSAYTIDKWYAIKHKKRISEAILLIFSFFGGTIGAVLSMIIFNHKIAKKSFLLKLSLVVLLQIFIAGIIYWLQSGRL</sequence>
<keyword evidence="1" id="KW-0472">Membrane</keyword>
<reference evidence="2 3" key="1">
    <citation type="submission" date="2016-11" db="EMBL/GenBank/DDBJ databases">
        <title>Whole genomes of Flavobacteriaceae.</title>
        <authorList>
            <person name="Stine C."/>
            <person name="Li C."/>
            <person name="Tadesse D."/>
        </authorList>
    </citation>
    <scope>NUCLEOTIDE SEQUENCE [LARGE SCALE GENOMIC DNA]</scope>
    <source>
        <strain evidence="2 3">DSM 21068</strain>
    </source>
</reference>
<organism evidence="2 3">
    <name type="scientific">Chryseobacterium piscicola</name>
    <dbReference type="NCBI Taxonomy" id="551459"/>
    <lineage>
        <taxon>Bacteria</taxon>
        <taxon>Pseudomonadati</taxon>
        <taxon>Bacteroidota</taxon>
        <taxon>Flavobacteriia</taxon>
        <taxon>Flavobacteriales</taxon>
        <taxon>Weeksellaceae</taxon>
        <taxon>Chryseobacterium group</taxon>
        <taxon>Chryseobacterium</taxon>
    </lineage>
</organism>
<keyword evidence="1" id="KW-0812">Transmembrane</keyword>
<keyword evidence="3" id="KW-1185">Reference proteome</keyword>
<evidence type="ECO:0000313" key="2">
    <source>
        <dbReference type="EMBL" id="PQA90108.1"/>
    </source>
</evidence>
<accession>A0A2S7KBK2</accession>
<dbReference type="Proteomes" id="UP000238314">
    <property type="component" value="Unassembled WGS sequence"/>
</dbReference>
<feature type="transmembrane region" description="Helical" evidence="1">
    <location>
        <begin position="63"/>
        <end position="84"/>
    </location>
</feature>
<protein>
    <recommendedName>
        <fullName evidence="4">DUF1294 domain-containing protein</fullName>
    </recommendedName>
</protein>
<dbReference type="OrthoDB" id="1080927at2"/>
<feature type="transmembrane region" description="Helical" evidence="1">
    <location>
        <begin position="33"/>
        <end position="54"/>
    </location>
</feature>
<dbReference type="AlphaFoldDB" id="A0A2S7KBK2"/>
<comment type="caution">
    <text evidence="2">The sequence shown here is derived from an EMBL/GenBank/DDBJ whole genome shotgun (WGS) entry which is preliminary data.</text>
</comment>
<name>A0A2S7KBK2_9FLAO</name>
<dbReference type="Pfam" id="PF06961">
    <property type="entry name" value="DUF1294"/>
    <property type="match status" value="1"/>
</dbReference>
<dbReference type="EMBL" id="MUGO01000027">
    <property type="protein sequence ID" value="PQA90108.1"/>
    <property type="molecule type" value="Genomic_DNA"/>
</dbReference>
<dbReference type="InterPro" id="IPR010718">
    <property type="entry name" value="DUF1294"/>
</dbReference>
<evidence type="ECO:0000313" key="3">
    <source>
        <dbReference type="Proteomes" id="UP000238314"/>
    </source>
</evidence>
<evidence type="ECO:0000256" key="1">
    <source>
        <dbReference type="SAM" id="Phobius"/>
    </source>
</evidence>
<gene>
    <name evidence="2" type="ORF">B0A70_15165</name>
</gene>
<evidence type="ECO:0008006" key="4">
    <source>
        <dbReference type="Google" id="ProtNLM"/>
    </source>
</evidence>
<keyword evidence="1" id="KW-1133">Transmembrane helix</keyword>
<proteinExistence type="predicted"/>
<dbReference type="RefSeq" id="WP_076452885.1">
    <property type="nucleotide sequence ID" value="NZ_FTOJ01000015.1"/>
</dbReference>